<dbReference type="Pfam" id="PF01061">
    <property type="entry name" value="ABC2_membrane"/>
    <property type="match status" value="1"/>
</dbReference>
<sequence>MLIVITSQGMGELIGAAILSVKRAGLMASLVLMLVLLTGGYYVQHIPKFMMWLKHISFMHYGFRLLLKVQYSQHLVYDCQSKGRNPPRNELKIDESRFRISSVKGSPSHLTPHPPPHTHTKISSHLRPG</sequence>
<feature type="transmembrane region" description="Helical" evidence="7">
    <location>
        <begin position="24"/>
        <end position="43"/>
    </location>
</feature>
<feature type="region of interest" description="Disordered" evidence="6">
    <location>
        <begin position="103"/>
        <end position="129"/>
    </location>
</feature>
<dbReference type="GO" id="GO:0016020">
    <property type="term" value="C:membrane"/>
    <property type="evidence" value="ECO:0007669"/>
    <property type="project" value="UniProtKB-SubCell"/>
</dbReference>
<keyword evidence="2" id="KW-0813">Transport</keyword>
<dbReference type="GO" id="GO:0140359">
    <property type="term" value="F:ABC-type transporter activity"/>
    <property type="evidence" value="ECO:0007669"/>
    <property type="project" value="InterPro"/>
</dbReference>
<feature type="domain" description="ABC-2 type transporter transmembrane" evidence="8">
    <location>
        <begin position="1"/>
        <end position="71"/>
    </location>
</feature>
<dbReference type="InterPro" id="IPR050352">
    <property type="entry name" value="ABCG_transporters"/>
</dbReference>
<comment type="subcellular location">
    <subcellularLocation>
        <location evidence="1">Membrane</location>
        <topology evidence="1">Multi-pass membrane protein</topology>
    </subcellularLocation>
</comment>
<dbReference type="PANTHER" id="PTHR48041:SF135">
    <property type="entry name" value="ABC TRANSPORTER G FAMILY MEMBER 26"/>
    <property type="match status" value="1"/>
</dbReference>
<dbReference type="InterPro" id="IPR013525">
    <property type="entry name" value="ABC2_TM"/>
</dbReference>
<evidence type="ECO:0000313" key="10">
    <source>
        <dbReference type="Proteomes" id="UP001222027"/>
    </source>
</evidence>
<reference evidence="9 10" key="1">
    <citation type="submission" date="2022-12" db="EMBL/GenBank/DDBJ databases">
        <title>Chromosome-scale assembly of the Ensete ventricosum genome.</title>
        <authorList>
            <person name="Dussert Y."/>
            <person name="Stocks J."/>
            <person name="Wendawek A."/>
            <person name="Woldeyes F."/>
            <person name="Nichols R.A."/>
            <person name="Borrell J.S."/>
        </authorList>
    </citation>
    <scope>NUCLEOTIDE SEQUENCE [LARGE SCALE GENOMIC DNA]</scope>
    <source>
        <strain evidence="10">cv. Maze</strain>
        <tissue evidence="9">Seeds</tissue>
    </source>
</reference>
<evidence type="ECO:0000256" key="2">
    <source>
        <dbReference type="ARBA" id="ARBA00022448"/>
    </source>
</evidence>
<accession>A0AAV8RER9</accession>
<feature type="compositionally biased region" description="Basic residues" evidence="6">
    <location>
        <begin position="116"/>
        <end position="129"/>
    </location>
</feature>
<protein>
    <recommendedName>
        <fullName evidence="8">ABC-2 type transporter transmembrane domain-containing protein</fullName>
    </recommendedName>
</protein>
<name>A0AAV8RER9_ENSVE</name>
<organism evidence="9 10">
    <name type="scientific">Ensete ventricosum</name>
    <name type="common">Abyssinian banana</name>
    <name type="synonym">Musa ensete</name>
    <dbReference type="NCBI Taxonomy" id="4639"/>
    <lineage>
        <taxon>Eukaryota</taxon>
        <taxon>Viridiplantae</taxon>
        <taxon>Streptophyta</taxon>
        <taxon>Embryophyta</taxon>
        <taxon>Tracheophyta</taxon>
        <taxon>Spermatophyta</taxon>
        <taxon>Magnoliopsida</taxon>
        <taxon>Liliopsida</taxon>
        <taxon>Zingiberales</taxon>
        <taxon>Musaceae</taxon>
        <taxon>Ensete</taxon>
    </lineage>
</organism>
<evidence type="ECO:0000256" key="6">
    <source>
        <dbReference type="SAM" id="MobiDB-lite"/>
    </source>
</evidence>
<proteinExistence type="predicted"/>
<keyword evidence="10" id="KW-1185">Reference proteome</keyword>
<keyword evidence="5 7" id="KW-0472">Membrane</keyword>
<dbReference type="AlphaFoldDB" id="A0AAV8RER9"/>
<dbReference type="PANTHER" id="PTHR48041">
    <property type="entry name" value="ABC TRANSPORTER G FAMILY MEMBER 28"/>
    <property type="match status" value="1"/>
</dbReference>
<comment type="caution">
    <text evidence="9">The sequence shown here is derived from an EMBL/GenBank/DDBJ whole genome shotgun (WGS) entry which is preliminary data.</text>
</comment>
<evidence type="ECO:0000256" key="4">
    <source>
        <dbReference type="ARBA" id="ARBA00022989"/>
    </source>
</evidence>
<evidence type="ECO:0000256" key="7">
    <source>
        <dbReference type="SAM" id="Phobius"/>
    </source>
</evidence>
<gene>
    <name evidence="9" type="ORF">OPV22_009323</name>
</gene>
<evidence type="ECO:0000259" key="8">
    <source>
        <dbReference type="Pfam" id="PF01061"/>
    </source>
</evidence>
<evidence type="ECO:0000256" key="5">
    <source>
        <dbReference type="ARBA" id="ARBA00023136"/>
    </source>
</evidence>
<keyword evidence="4 7" id="KW-1133">Transmembrane helix</keyword>
<dbReference type="Proteomes" id="UP001222027">
    <property type="component" value="Unassembled WGS sequence"/>
</dbReference>
<evidence type="ECO:0000313" key="9">
    <source>
        <dbReference type="EMBL" id="KAJ8498771.1"/>
    </source>
</evidence>
<evidence type="ECO:0000256" key="3">
    <source>
        <dbReference type="ARBA" id="ARBA00022692"/>
    </source>
</evidence>
<keyword evidence="3 7" id="KW-0812">Transmembrane</keyword>
<dbReference type="EMBL" id="JAQQAF010000003">
    <property type="protein sequence ID" value="KAJ8498771.1"/>
    <property type="molecule type" value="Genomic_DNA"/>
</dbReference>
<evidence type="ECO:0000256" key="1">
    <source>
        <dbReference type="ARBA" id="ARBA00004141"/>
    </source>
</evidence>